<dbReference type="PANTHER" id="PTHR46071:SF2">
    <property type="entry name" value="ANKYRIN REPEAT AND BTB_POZ DOMAIN-CONTAINING PROTEIN 2-LIKE PROTEIN"/>
    <property type="match status" value="1"/>
</dbReference>
<keyword evidence="1" id="KW-0677">Repeat</keyword>
<feature type="compositionally biased region" description="Polar residues" evidence="3">
    <location>
        <begin position="1"/>
        <end position="16"/>
    </location>
</feature>
<dbReference type="SUPFAM" id="SSF47113">
    <property type="entry name" value="Histone-fold"/>
    <property type="match status" value="2"/>
</dbReference>
<proteinExistence type="predicted"/>
<feature type="region of interest" description="Disordered" evidence="3">
    <location>
        <begin position="285"/>
        <end position="323"/>
    </location>
</feature>
<dbReference type="SMART" id="SM00248">
    <property type="entry name" value="ANK"/>
    <property type="match status" value="2"/>
</dbReference>
<accession>A0AAD4NHL9</accession>
<gene>
    <name evidence="5" type="ORF">DdX_02412</name>
</gene>
<keyword evidence="2" id="KW-0040">ANK repeat</keyword>
<comment type="caution">
    <text evidence="5">The sequence shown here is derived from an EMBL/GenBank/DDBJ whole genome shotgun (WGS) entry which is preliminary data.</text>
</comment>
<keyword evidence="6" id="KW-1185">Reference proteome</keyword>
<dbReference type="InterPro" id="IPR036770">
    <property type="entry name" value="Ankyrin_rpt-contain_sf"/>
</dbReference>
<reference evidence="5" key="1">
    <citation type="submission" date="2022-01" db="EMBL/GenBank/DDBJ databases">
        <title>Genome Sequence Resource for Two Populations of Ditylenchus destructor, the Migratory Endoparasitic Phytonematode.</title>
        <authorList>
            <person name="Zhang H."/>
            <person name="Lin R."/>
            <person name="Xie B."/>
        </authorList>
    </citation>
    <scope>NUCLEOTIDE SEQUENCE</scope>
    <source>
        <strain evidence="5">BazhouSP</strain>
    </source>
</reference>
<organism evidence="5 6">
    <name type="scientific">Ditylenchus destructor</name>
    <dbReference type="NCBI Taxonomy" id="166010"/>
    <lineage>
        <taxon>Eukaryota</taxon>
        <taxon>Metazoa</taxon>
        <taxon>Ecdysozoa</taxon>
        <taxon>Nematoda</taxon>
        <taxon>Chromadorea</taxon>
        <taxon>Rhabditida</taxon>
        <taxon>Tylenchina</taxon>
        <taxon>Tylenchomorpha</taxon>
        <taxon>Sphaerularioidea</taxon>
        <taxon>Anguinidae</taxon>
        <taxon>Anguininae</taxon>
        <taxon>Ditylenchus</taxon>
    </lineage>
</organism>
<dbReference type="AlphaFoldDB" id="A0AAD4NHL9"/>
<dbReference type="EMBL" id="JAKKPZ010000002">
    <property type="protein sequence ID" value="KAI1725736.1"/>
    <property type="molecule type" value="Genomic_DNA"/>
</dbReference>
<feature type="region of interest" description="Disordered" evidence="3">
    <location>
        <begin position="1"/>
        <end position="29"/>
    </location>
</feature>
<evidence type="ECO:0000256" key="3">
    <source>
        <dbReference type="SAM" id="MobiDB-lite"/>
    </source>
</evidence>
<dbReference type="Gene3D" id="1.10.20.10">
    <property type="entry name" value="Histone, subunit A"/>
    <property type="match status" value="1"/>
</dbReference>
<dbReference type="InterPro" id="IPR059008">
    <property type="entry name" value="ABTB2/3_histone"/>
</dbReference>
<dbReference type="GO" id="GO:0046982">
    <property type="term" value="F:protein heterodimerization activity"/>
    <property type="evidence" value="ECO:0007669"/>
    <property type="project" value="InterPro"/>
</dbReference>
<evidence type="ECO:0000313" key="5">
    <source>
        <dbReference type="EMBL" id="KAI1725736.1"/>
    </source>
</evidence>
<dbReference type="Proteomes" id="UP001201812">
    <property type="component" value="Unassembled WGS sequence"/>
</dbReference>
<feature type="compositionally biased region" description="Low complexity" evidence="3">
    <location>
        <begin position="297"/>
        <end position="311"/>
    </location>
</feature>
<name>A0AAD4NHL9_9BILA</name>
<dbReference type="InterPro" id="IPR009072">
    <property type="entry name" value="Histone-fold"/>
</dbReference>
<dbReference type="InterPro" id="IPR002110">
    <property type="entry name" value="Ankyrin_rpt"/>
</dbReference>
<feature type="domain" description="ABTB2/3 histone-like" evidence="4">
    <location>
        <begin position="401"/>
        <end position="548"/>
    </location>
</feature>
<dbReference type="Gene3D" id="1.25.40.20">
    <property type="entry name" value="Ankyrin repeat-containing domain"/>
    <property type="match status" value="1"/>
</dbReference>
<protein>
    <submittedName>
        <fullName evidence="5">Ankyrin repeat and BTB/POZ domain-containing protein BTBD11-B</fullName>
    </submittedName>
</protein>
<evidence type="ECO:0000259" key="4">
    <source>
        <dbReference type="Pfam" id="PF26281"/>
    </source>
</evidence>
<sequence length="885" mass="99172">MASFLQNGNESDTSNGHQREIKNKHRKGQSAINCAARHQMFTYPGTDQQPSGLHGLPRLSQALKSFKMISFLPTSHSTKNKPAFVDADDVIYYSNKEDFSQQKKLKRSSESTKSIGILPASVREKSSNYQRSRPSLTATLSLADFEQAERQESKTIQDPDAPNGVIEHNIHPKECPQPTTSSYYRRNALDEIRQFYKSTPNFSTLEGDSSDYNICEEDSEYSNSIHSPNCEADNCNPMRLSSTSIHSPIQTHNPTQANSGHDNRLLMGARAIHDHHMRNFLQDRRRLPPPKTCSNFSTAASSSSTASSSAAGGHGMLADSPTDSGYISRRQTPRHMTVSLKNLNLVSGISSPVRKEPTIQSPITPTGKLVNLYCQPEKRKSQRIRKYVWTDYRRLMDSYFPFSDKDVLQIVHKHSDQIAKLYPTESSDAFNDSLSSIAIELTDLMKEILAKICVETSRFSCHLLKCTSNDICSAIRLIFPEVLAENCMKAGMQATTLYGLGGCGAGVLRHSMSSRAGLKLDVGRFYRWMVDSQICAVLTDSSVVYLAAVMECALTEGIKFLYHMNDETASESYHKLKSFYQRQQNTKHGNIFCVKSLDELQSKVYDVINSADISGKKQVGSDIRPYFDHKFKPFEWDNSALIALFYYVRCKGNEDCTCSKEREISLYQWIETIYIHTTQRFGIRITENDVLQAARQNVLNFDCPPCSTKHALSEIDTNSGFNQFSKAILTANEDEKEIFLLNGSVIIDAPVQHMRGIQTTLTDNGGNPLIEFGGWTPLCWAVALEDIITVEHLLRGLAKPHDCFMVRESPIQIGATTGNIQLCSILLKATADPFYSTINYNGMNMDYRGVGAPSALSLSVIYGQEDLFEELLRLVECVNTNNSEY</sequence>
<dbReference type="Pfam" id="PF26281">
    <property type="entry name" value="Histone_ABTB"/>
    <property type="match status" value="1"/>
</dbReference>
<dbReference type="SUPFAM" id="SSF48403">
    <property type="entry name" value="Ankyrin repeat"/>
    <property type="match status" value="1"/>
</dbReference>
<evidence type="ECO:0000256" key="1">
    <source>
        <dbReference type="ARBA" id="ARBA00022737"/>
    </source>
</evidence>
<evidence type="ECO:0000256" key="2">
    <source>
        <dbReference type="ARBA" id="ARBA00023043"/>
    </source>
</evidence>
<dbReference type="InterPro" id="IPR052089">
    <property type="entry name" value="Ankyrin-BTB/POZ_domain"/>
</dbReference>
<dbReference type="PANTHER" id="PTHR46071">
    <property type="entry name" value="ANKYRIN REPEAT AND BTB/POZ DOMAIN-CONTAINING"/>
    <property type="match status" value="1"/>
</dbReference>
<evidence type="ECO:0000313" key="6">
    <source>
        <dbReference type="Proteomes" id="UP001201812"/>
    </source>
</evidence>